<dbReference type="RefSeq" id="WP_123101694.1">
    <property type="nucleotide sequence ID" value="NZ_CP127527.1"/>
</dbReference>
<dbReference type="AlphaFoldDB" id="A0A3M8RP66"/>
<reference evidence="4" key="1">
    <citation type="submission" date="2018-10" db="EMBL/GenBank/DDBJ databases">
        <title>Acidithiobacillus sulfuriphilus sp. nov.: an extremely acidophilic sulfur-oxidizing chemolithotroph isolated from a neutral pH environment.</title>
        <authorList>
            <person name="Falagan C."/>
            <person name="Moya-Beltran A."/>
            <person name="Quatrini R."/>
            <person name="Johnson D.B."/>
        </authorList>
    </citation>
    <scope>NUCLEOTIDE SEQUENCE [LARGE SCALE GENOMIC DNA]</scope>
    <source>
        <strain evidence="4">CJ-2</strain>
    </source>
</reference>
<dbReference type="Pfam" id="PF09851">
    <property type="entry name" value="SHOCT"/>
    <property type="match status" value="1"/>
</dbReference>
<dbReference type="OrthoDB" id="1123500at2"/>
<proteinExistence type="predicted"/>
<keyword evidence="2" id="KW-0732">Signal</keyword>
<feature type="domain" description="SHOCT" evidence="3">
    <location>
        <begin position="121"/>
        <end position="147"/>
    </location>
</feature>
<comment type="caution">
    <text evidence="4">The sequence shown here is derived from an EMBL/GenBank/DDBJ whole genome shotgun (WGS) entry which is preliminary data.</text>
</comment>
<feature type="signal peptide" evidence="2">
    <location>
        <begin position="1"/>
        <end position="28"/>
    </location>
</feature>
<gene>
    <name evidence="4" type="ORF">EC580_01915</name>
</gene>
<protein>
    <submittedName>
        <fullName evidence="4">SHOCT domain-containing protein</fullName>
    </submittedName>
</protein>
<name>A0A3M8RP66_9PROT</name>
<dbReference type="InterPro" id="IPR018649">
    <property type="entry name" value="SHOCT"/>
</dbReference>
<evidence type="ECO:0000313" key="4">
    <source>
        <dbReference type="EMBL" id="RNF70267.1"/>
    </source>
</evidence>
<feature type="transmembrane region" description="Helical" evidence="1">
    <location>
        <begin position="80"/>
        <end position="104"/>
    </location>
</feature>
<evidence type="ECO:0000259" key="3">
    <source>
        <dbReference type="Pfam" id="PF09851"/>
    </source>
</evidence>
<keyword evidence="1" id="KW-1133">Transmembrane helix</keyword>
<feature type="chain" id="PRO_5018093501" evidence="2">
    <location>
        <begin position="29"/>
        <end position="149"/>
    </location>
</feature>
<sequence length="149" mass="15904">MNRGTIRKFAWIAGGAVSLLSFPVAVIAQSAATISQTPVQSPPQPLPNPVYGYGMMDGWCPGYGYGYGMGPGMMGYGGGYGMLFGGLLWILILIGIIAAIMFLVRSLFSGRSVNARDDGKTALKALGERYARGEIGREEYLEKKRDLGG</sequence>
<evidence type="ECO:0000256" key="1">
    <source>
        <dbReference type="SAM" id="Phobius"/>
    </source>
</evidence>
<organism evidence="4">
    <name type="scientific">Acidithiobacillus sulfuriphilus</name>
    <dbReference type="NCBI Taxonomy" id="1867749"/>
    <lineage>
        <taxon>Bacteria</taxon>
        <taxon>Pseudomonadati</taxon>
        <taxon>Pseudomonadota</taxon>
        <taxon>Acidithiobacillia</taxon>
        <taxon>Acidithiobacillales</taxon>
        <taxon>Acidithiobacillaceae</taxon>
        <taxon>Acidithiobacillus</taxon>
    </lineage>
</organism>
<keyword evidence="1" id="KW-0812">Transmembrane</keyword>
<dbReference type="EMBL" id="RIZI01000104">
    <property type="protein sequence ID" value="RNF70267.1"/>
    <property type="molecule type" value="Genomic_DNA"/>
</dbReference>
<evidence type="ECO:0000256" key="2">
    <source>
        <dbReference type="SAM" id="SignalP"/>
    </source>
</evidence>
<keyword evidence="1" id="KW-0472">Membrane</keyword>
<accession>A0A3M8RP66</accession>